<sequence length="290" mass="31630">MKLVGIFSLFSLACGEYSQSDRCGTANKGLLCDPNGAYGSCCSLYGYCGNSVDHCSIENGCQSACTVKPPPPPPQPIKGCGDGFCDNRSETCESCPSDCKCELEYLDKCTKPGQIALTFDDGPTENTPNLLKTAAKLGVPLTHFVIGEKLANPAYQNFLRQCFAAGHAIASHTFTHPFITKLSDDEIRQEMIQTDDAIFNIIGKRPIFMRNPYSDSNERTMALLDSMGYKSIFTSLDSEDTVVGESNPKLIIQNVINGLKLDPKKEGLVLTQHETFNVSINYLPQIVGEL</sequence>
<dbReference type="SMART" id="SM00270">
    <property type="entry name" value="ChtBD1"/>
    <property type="match status" value="1"/>
</dbReference>
<feature type="domain" description="NodB homology" evidence="10">
    <location>
        <begin position="113"/>
        <end position="290"/>
    </location>
</feature>
<feature type="signal peptide" evidence="8">
    <location>
        <begin position="1"/>
        <end position="15"/>
    </location>
</feature>
<protein>
    <submittedName>
        <fullName evidence="11">Putative chitin deacetylase</fullName>
    </submittedName>
</protein>
<dbReference type="GO" id="GO:0016810">
    <property type="term" value="F:hydrolase activity, acting on carbon-nitrogen (but not peptide) bonds"/>
    <property type="evidence" value="ECO:0007669"/>
    <property type="project" value="InterPro"/>
</dbReference>
<keyword evidence="3" id="KW-0479">Metal-binding</keyword>
<evidence type="ECO:0000313" key="11">
    <source>
        <dbReference type="EMBL" id="ADK37849.1"/>
    </source>
</evidence>
<dbReference type="SUPFAM" id="SSF88713">
    <property type="entry name" value="Glycoside hydrolase/deacetylase"/>
    <property type="match status" value="1"/>
</dbReference>
<dbReference type="PROSITE" id="PS51677">
    <property type="entry name" value="NODB"/>
    <property type="match status" value="1"/>
</dbReference>
<dbReference type="Gene3D" id="3.20.20.370">
    <property type="entry name" value="Glycoside hydrolase/deacetylase"/>
    <property type="match status" value="1"/>
</dbReference>
<feature type="disulfide bond" evidence="7">
    <location>
        <begin position="41"/>
        <end position="55"/>
    </location>
</feature>
<keyword evidence="6" id="KW-0119">Carbohydrate metabolism</keyword>
<keyword evidence="5" id="KW-0378">Hydrolase</keyword>
<dbReference type="Pfam" id="PF01522">
    <property type="entry name" value="Polysacc_deac_1"/>
    <property type="match status" value="1"/>
</dbReference>
<evidence type="ECO:0000256" key="7">
    <source>
        <dbReference type="PROSITE-ProRule" id="PRU00261"/>
    </source>
</evidence>
<dbReference type="SUPFAM" id="SSF57016">
    <property type="entry name" value="Plant lectins/antimicrobial peptides"/>
    <property type="match status" value="1"/>
</dbReference>
<evidence type="ECO:0000256" key="4">
    <source>
        <dbReference type="ARBA" id="ARBA00022729"/>
    </source>
</evidence>
<dbReference type="Gene3D" id="3.30.60.10">
    <property type="entry name" value="Endochitinase-like"/>
    <property type="match status" value="1"/>
</dbReference>
<evidence type="ECO:0000256" key="3">
    <source>
        <dbReference type="ARBA" id="ARBA00022723"/>
    </source>
</evidence>
<dbReference type="EMBL" id="HM001234">
    <property type="protein sequence ID" value="ADK37849.1"/>
    <property type="molecule type" value="mRNA"/>
</dbReference>
<dbReference type="PROSITE" id="PS50941">
    <property type="entry name" value="CHIT_BIND_I_2"/>
    <property type="match status" value="1"/>
</dbReference>
<keyword evidence="4 8" id="KW-0732">Signal</keyword>
<evidence type="ECO:0000256" key="2">
    <source>
        <dbReference type="ARBA" id="ARBA00022669"/>
    </source>
</evidence>
<evidence type="ECO:0000256" key="1">
    <source>
        <dbReference type="ARBA" id="ARBA00001941"/>
    </source>
</evidence>
<evidence type="ECO:0000256" key="8">
    <source>
        <dbReference type="SAM" id="SignalP"/>
    </source>
</evidence>
<evidence type="ECO:0000259" key="9">
    <source>
        <dbReference type="PROSITE" id="PS50941"/>
    </source>
</evidence>
<dbReference type="InterPro" id="IPR011330">
    <property type="entry name" value="Glyco_hydro/deAcase_b/a-brl"/>
</dbReference>
<dbReference type="AlphaFoldDB" id="E2EYZ4"/>
<gene>
    <name evidence="11" type="primary">CHD1</name>
</gene>
<reference evidence="11" key="1">
    <citation type="journal article" date="2011" name="Fungal Genet. Biol.">
        <title>Secretome of fungus-infected aphids documents high pathogen activity and weak host response.</title>
        <authorList>
            <person name="Grell M.N."/>
            <person name="Jensen A.B."/>
            <person name="Olsen P.B."/>
            <person name="Eilenberg J."/>
            <person name="Lange L."/>
        </authorList>
    </citation>
    <scope>NUCLEOTIDE SEQUENCE</scope>
</reference>
<dbReference type="InterPro" id="IPR036861">
    <property type="entry name" value="Endochitinase-like_sf"/>
</dbReference>
<dbReference type="PANTHER" id="PTHR46471:SF2">
    <property type="entry name" value="CHITIN DEACETYLASE-RELATED"/>
    <property type="match status" value="1"/>
</dbReference>
<comment type="cofactor">
    <cofactor evidence="1">
        <name>Co(2+)</name>
        <dbReference type="ChEBI" id="CHEBI:48828"/>
    </cofactor>
</comment>
<feature type="chain" id="PRO_5012226483" evidence="8">
    <location>
        <begin position="16"/>
        <end position="290"/>
    </location>
</feature>
<dbReference type="InterPro" id="IPR001002">
    <property type="entry name" value="Chitin-bd_1"/>
</dbReference>
<evidence type="ECO:0000256" key="6">
    <source>
        <dbReference type="ARBA" id="ARBA00023277"/>
    </source>
</evidence>
<name>E2EYZ4_9FUNG</name>
<dbReference type="Pfam" id="PF00187">
    <property type="entry name" value="Chitin_bind_1"/>
    <property type="match status" value="1"/>
</dbReference>
<keyword evidence="7" id="KW-1015">Disulfide bond</keyword>
<evidence type="ECO:0000259" key="10">
    <source>
        <dbReference type="PROSITE" id="PS51677"/>
    </source>
</evidence>
<feature type="domain" description="Chitin-binding type-1" evidence="9">
    <location>
        <begin position="20"/>
        <end position="67"/>
    </location>
</feature>
<dbReference type="GO" id="GO:0005975">
    <property type="term" value="P:carbohydrate metabolic process"/>
    <property type="evidence" value="ECO:0007669"/>
    <property type="project" value="InterPro"/>
</dbReference>
<keyword evidence="2 7" id="KW-0147">Chitin-binding</keyword>
<comment type="caution">
    <text evidence="7">Lacks conserved residue(s) required for the propagation of feature annotation.</text>
</comment>
<dbReference type="CDD" id="cd00035">
    <property type="entry name" value="ChtBD1"/>
    <property type="match status" value="1"/>
</dbReference>
<organism evidence="11">
    <name type="scientific">Pandora neoaphidis</name>
    <dbReference type="NCBI Taxonomy" id="76017"/>
    <lineage>
        <taxon>Eukaryota</taxon>
        <taxon>Fungi</taxon>
        <taxon>Fungi incertae sedis</taxon>
        <taxon>Zoopagomycota</taxon>
        <taxon>Entomophthoromycotina</taxon>
        <taxon>Entomophthoromycetes</taxon>
        <taxon>Entomophthorales</taxon>
        <taxon>Entomophthoraceae</taxon>
        <taxon>Pandora</taxon>
    </lineage>
</organism>
<dbReference type="PANTHER" id="PTHR46471">
    <property type="entry name" value="CHITIN DEACETYLASE"/>
    <property type="match status" value="1"/>
</dbReference>
<dbReference type="InterPro" id="IPR002509">
    <property type="entry name" value="NODB_dom"/>
</dbReference>
<proteinExistence type="evidence at transcript level"/>
<dbReference type="GO" id="GO:0046872">
    <property type="term" value="F:metal ion binding"/>
    <property type="evidence" value="ECO:0007669"/>
    <property type="project" value="UniProtKB-KW"/>
</dbReference>
<dbReference type="CAZy" id="CBM18">
    <property type="family name" value="Carbohydrate-Binding Module Family 18"/>
</dbReference>
<feature type="non-terminal residue" evidence="11">
    <location>
        <position position="290"/>
    </location>
</feature>
<accession>E2EYZ4</accession>
<feature type="disulfide bond" evidence="7">
    <location>
        <begin position="61"/>
        <end position="65"/>
    </location>
</feature>
<evidence type="ECO:0000256" key="5">
    <source>
        <dbReference type="ARBA" id="ARBA00022801"/>
    </source>
</evidence>
<dbReference type="GO" id="GO:0008061">
    <property type="term" value="F:chitin binding"/>
    <property type="evidence" value="ECO:0007669"/>
    <property type="project" value="UniProtKB-UniRule"/>
</dbReference>